<accession>A0ABS8H2M3</accession>
<sequence>MRFMFTLAGLGLALSISAPGKAEVFEMDGYFPAPFREVSLARSIGIDRIGGRDGMALSLALERLLSRRGPDGRPHFDLIALSRNGPDAEVIVSGMADATIRKSDVKRTVEECADKQASICPKKEKVDITCTQEVVSFSSTLRVARPDDGRILYTQTRPQSDTIVTCPKDKSPRHPKDSIDRMVRTAADRFVDDIVPRHERYRIRLREGRDGMDKAMGQAFRDSIRLSQRDPAAACAQWDGMNRDRPGHPSLLFNLGLCAERDSDYAQAERLYAQAGKAQEDIDRVRDLTIGREDAQARAADQ</sequence>
<gene>
    <name evidence="2" type="ORF">LL253_08785</name>
</gene>
<evidence type="ECO:0000313" key="2">
    <source>
        <dbReference type="EMBL" id="MCC4232785.1"/>
    </source>
</evidence>
<feature type="chain" id="PRO_5046583938" description="Tetratricopeptide repeat protein" evidence="1">
    <location>
        <begin position="23"/>
        <end position="302"/>
    </location>
</feature>
<keyword evidence="1" id="KW-0732">Signal</keyword>
<dbReference type="EMBL" id="JAJGNP010000005">
    <property type="protein sequence ID" value="MCC4232785.1"/>
    <property type="molecule type" value="Genomic_DNA"/>
</dbReference>
<dbReference type="InterPro" id="IPR011990">
    <property type="entry name" value="TPR-like_helical_dom_sf"/>
</dbReference>
<proteinExistence type="predicted"/>
<dbReference type="RefSeq" id="WP_228226945.1">
    <property type="nucleotide sequence ID" value="NZ_JAJGNP010000005.1"/>
</dbReference>
<dbReference type="Proteomes" id="UP001198830">
    <property type="component" value="Unassembled WGS sequence"/>
</dbReference>
<evidence type="ECO:0000256" key="1">
    <source>
        <dbReference type="SAM" id="SignalP"/>
    </source>
</evidence>
<dbReference type="SUPFAM" id="SSF48452">
    <property type="entry name" value="TPR-like"/>
    <property type="match status" value="1"/>
</dbReference>
<evidence type="ECO:0000313" key="3">
    <source>
        <dbReference type="Proteomes" id="UP001198830"/>
    </source>
</evidence>
<reference evidence="2 3" key="1">
    <citation type="submission" date="2021-10" db="EMBL/GenBank/DDBJ databases">
        <title>The diversity and Nitrogen Metabolism of Culturable Nitrate-Utilizing Bacteria Within the Oxygen Minimum Zone of the Changjiang (Yangtze River)Estuary.</title>
        <authorList>
            <person name="Zhang D."/>
            <person name="Zheng J."/>
            <person name="Liu S."/>
            <person name="He W."/>
        </authorList>
    </citation>
    <scope>NUCLEOTIDE SEQUENCE [LARGE SCALE GENOMIC DNA]</scope>
    <source>
        <strain evidence="2 3">FXH275-2</strain>
    </source>
</reference>
<keyword evidence="3" id="KW-1185">Reference proteome</keyword>
<evidence type="ECO:0008006" key="4">
    <source>
        <dbReference type="Google" id="ProtNLM"/>
    </source>
</evidence>
<protein>
    <recommendedName>
        <fullName evidence="4">Tetratricopeptide repeat protein</fullName>
    </recommendedName>
</protein>
<organism evidence="2 3">
    <name type="scientific">Sphingobium soli</name>
    <dbReference type="NCBI Taxonomy" id="1591116"/>
    <lineage>
        <taxon>Bacteria</taxon>
        <taxon>Pseudomonadati</taxon>
        <taxon>Pseudomonadota</taxon>
        <taxon>Alphaproteobacteria</taxon>
        <taxon>Sphingomonadales</taxon>
        <taxon>Sphingomonadaceae</taxon>
        <taxon>Sphingobium</taxon>
    </lineage>
</organism>
<comment type="caution">
    <text evidence="2">The sequence shown here is derived from an EMBL/GenBank/DDBJ whole genome shotgun (WGS) entry which is preliminary data.</text>
</comment>
<feature type="signal peptide" evidence="1">
    <location>
        <begin position="1"/>
        <end position="22"/>
    </location>
</feature>
<name>A0ABS8H2M3_9SPHN</name>